<dbReference type="GO" id="GO:0006400">
    <property type="term" value="P:tRNA modification"/>
    <property type="evidence" value="ECO:0007669"/>
    <property type="project" value="TreeGrafter"/>
</dbReference>
<dbReference type="InterPro" id="IPR039657">
    <property type="entry name" value="Dimethylallyltransferase"/>
</dbReference>
<keyword evidence="4" id="KW-0067">ATP-binding</keyword>
<comment type="caution">
    <text evidence="5">The sequence shown here is derived from an EMBL/GenBank/DDBJ whole genome shotgun (WGS) entry which is preliminary data.</text>
</comment>
<comment type="similarity">
    <text evidence="1">Belongs to the IPP transferase family.</text>
</comment>
<feature type="non-terminal residue" evidence="5">
    <location>
        <position position="128"/>
    </location>
</feature>
<dbReference type="Pfam" id="PF01715">
    <property type="entry name" value="IPPT"/>
    <property type="match status" value="1"/>
</dbReference>
<name>A0A9D1A8E7_9FIRM</name>
<dbReference type="PANTHER" id="PTHR11088">
    <property type="entry name" value="TRNA DIMETHYLALLYLTRANSFERASE"/>
    <property type="match status" value="1"/>
</dbReference>
<evidence type="ECO:0000256" key="4">
    <source>
        <dbReference type="ARBA" id="ARBA00022840"/>
    </source>
</evidence>
<keyword evidence="2" id="KW-0808">Transferase</keyword>
<proteinExistence type="inferred from homology"/>
<evidence type="ECO:0000256" key="1">
    <source>
        <dbReference type="ARBA" id="ARBA00005842"/>
    </source>
</evidence>
<evidence type="ECO:0000313" key="6">
    <source>
        <dbReference type="Proteomes" id="UP000824258"/>
    </source>
</evidence>
<sequence>MIQPPILAVAGPTASGKTRLAVALAKALDGEVLSCDSMQIYRRMDIGTAKPTAEEMQGVPHHMIDVVEPDEPFSVGRYVSMADPILQDILHRGKACIVCGGTGLYLDSLLLGRSFAQAPETGRRAALE</sequence>
<gene>
    <name evidence="5" type="ORF">IAA70_05580</name>
</gene>
<dbReference type="PANTHER" id="PTHR11088:SF60">
    <property type="entry name" value="TRNA DIMETHYLALLYLTRANSFERASE"/>
    <property type="match status" value="1"/>
</dbReference>
<evidence type="ECO:0000313" key="5">
    <source>
        <dbReference type="EMBL" id="HIR09853.1"/>
    </source>
</evidence>
<keyword evidence="3" id="KW-0547">Nucleotide-binding</keyword>
<organism evidence="5 6">
    <name type="scientific">Candidatus Avoscillospira stercoripullorum</name>
    <dbReference type="NCBI Taxonomy" id="2840709"/>
    <lineage>
        <taxon>Bacteria</taxon>
        <taxon>Bacillati</taxon>
        <taxon>Bacillota</taxon>
        <taxon>Clostridia</taxon>
        <taxon>Eubacteriales</taxon>
        <taxon>Oscillospiraceae</taxon>
        <taxon>Oscillospiraceae incertae sedis</taxon>
        <taxon>Candidatus Avoscillospira</taxon>
    </lineage>
</organism>
<evidence type="ECO:0000256" key="3">
    <source>
        <dbReference type="ARBA" id="ARBA00022741"/>
    </source>
</evidence>
<dbReference type="GO" id="GO:0005524">
    <property type="term" value="F:ATP binding"/>
    <property type="evidence" value="ECO:0007669"/>
    <property type="project" value="UniProtKB-KW"/>
</dbReference>
<dbReference type="EMBL" id="DVGD01000175">
    <property type="protein sequence ID" value="HIR09853.1"/>
    <property type="molecule type" value="Genomic_DNA"/>
</dbReference>
<dbReference type="InterPro" id="IPR027417">
    <property type="entry name" value="P-loop_NTPase"/>
</dbReference>
<dbReference type="SUPFAM" id="SSF52540">
    <property type="entry name" value="P-loop containing nucleoside triphosphate hydrolases"/>
    <property type="match status" value="1"/>
</dbReference>
<dbReference type="Proteomes" id="UP000824258">
    <property type="component" value="Unassembled WGS sequence"/>
</dbReference>
<dbReference type="Gene3D" id="3.40.50.300">
    <property type="entry name" value="P-loop containing nucleotide triphosphate hydrolases"/>
    <property type="match status" value="1"/>
</dbReference>
<evidence type="ECO:0000256" key="2">
    <source>
        <dbReference type="ARBA" id="ARBA00022679"/>
    </source>
</evidence>
<accession>A0A9D1A8E7</accession>
<reference evidence="5" key="1">
    <citation type="submission" date="2020-10" db="EMBL/GenBank/DDBJ databases">
        <authorList>
            <person name="Gilroy R."/>
        </authorList>
    </citation>
    <scope>NUCLEOTIDE SEQUENCE</scope>
    <source>
        <strain evidence="5">ChiHjej9B8-7071</strain>
    </source>
</reference>
<dbReference type="AlphaFoldDB" id="A0A9D1A8E7"/>
<protein>
    <submittedName>
        <fullName evidence="5">tRNA (Adenosine(37)-N6)-dimethylallyltransferase MiaA</fullName>
    </submittedName>
</protein>
<dbReference type="GO" id="GO:0052381">
    <property type="term" value="F:tRNA dimethylallyltransferase activity"/>
    <property type="evidence" value="ECO:0007669"/>
    <property type="project" value="TreeGrafter"/>
</dbReference>
<reference evidence="5" key="2">
    <citation type="journal article" date="2021" name="PeerJ">
        <title>Extensive microbial diversity within the chicken gut microbiome revealed by metagenomics and culture.</title>
        <authorList>
            <person name="Gilroy R."/>
            <person name="Ravi A."/>
            <person name="Getino M."/>
            <person name="Pursley I."/>
            <person name="Horton D.L."/>
            <person name="Alikhan N.F."/>
            <person name="Baker D."/>
            <person name="Gharbi K."/>
            <person name="Hall N."/>
            <person name="Watson M."/>
            <person name="Adriaenssens E.M."/>
            <person name="Foster-Nyarko E."/>
            <person name="Jarju S."/>
            <person name="Secka A."/>
            <person name="Antonio M."/>
            <person name="Oren A."/>
            <person name="Chaudhuri R.R."/>
            <person name="La Ragione R."/>
            <person name="Hildebrand F."/>
            <person name="Pallen M.J."/>
        </authorList>
    </citation>
    <scope>NUCLEOTIDE SEQUENCE</scope>
    <source>
        <strain evidence="5">ChiHjej9B8-7071</strain>
    </source>
</reference>